<evidence type="ECO:0000256" key="3">
    <source>
        <dbReference type="ARBA" id="ARBA00009205"/>
    </source>
</evidence>
<keyword evidence="7" id="KW-0966">Cell projection</keyword>
<evidence type="ECO:0000313" key="8">
    <source>
        <dbReference type="EMBL" id="GFN85976.1"/>
    </source>
</evidence>
<evidence type="ECO:0000256" key="7">
    <source>
        <dbReference type="ARBA" id="ARBA00023273"/>
    </source>
</evidence>
<reference evidence="8 9" key="1">
    <citation type="journal article" date="2021" name="Elife">
        <title>Chloroplast acquisition without the gene transfer in kleptoplastic sea slugs, Plakobranchus ocellatus.</title>
        <authorList>
            <person name="Maeda T."/>
            <person name="Takahashi S."/>
            <person name="Yoshida T."/>
            <person name="Shimamura S."/>
            <person name="Takaki Y."/>
            <person name="Nagai Y."/>
            <person name="Toyoda A."/>
            <person name="Suzuki Y."/>
            <person name="Arimoto A."/>
            <person name="Ishii H."/>
            <person name="Satoh N."/>
            <person name="Nishiyama T."/>
            <person name="Hasebe M."/>
            <person name="Maruyama T."/>
            <person name="Minagawa J."/>
            <person name="Obokata J."/>
            <person name="Shigenobu S."/>
        </authorList>
    </citation>
    <scope>NUCLEOTIDE SEQUENCE [LARGE SCALE GENOMIC DNA]</scope>
</reference>
<proteinExistence type="inferred from homology"/>
<protein>
    <recommendedName>
        <fullName evidence="4">Cilia- and flagella-associated protein 300</fullName>
    </recommendedName>
</protein>
<dbReference type="InterPro" id="IPR029416">
    <property type="entry name" value="CFAP300"/>
</dbReference>
<comment type="similarity">
    <text evidence="3">Belongs to the CFAP300 family.</text>
</comment>
<keyword evidence="5" id="KW-0963">Cytoplasm</keyword>
<dbReference type="AlphaFoldDB" id="A0AAV3YU33"/>
<comment type="caution">
    <text evidence="8">The sequence shown here is derived from an EMBL/GenBank/DDBJ whole genome shotgun (WGS) entry which is preliminary data.</text>
</comment>
<accession>A0AAV3YU33</accession>
<name>A0AAV3YU33_9GAST</name>
<dbReference type="EMBL" id="BLXT01001485">
    <property type="protein sequence ID" value="GFN85976.1"/>
    <property type="molecule type" value="Genomic_DNA"/>
</dbReference>
<dbReference type="PANTHER" id="PTHR31078:SF1">
    <property type="entry name" value="CILIA- AND FLAGELLA-ASSOCIATED PROTEIN 300"/>
    <property type="match status" value="1"/>
</dbReference>
<gene>
    <name evidence="8" type="ORF">PoB_001248200</name>
</gene>
<evidence type="ECO:0000256" key="6">
    <source>
        <dbReference type="ARBA" id="ARBA00023212"/>
    </source>
</evidence>
<keyword evidence="6" id="KW-0206">Cytoskeleton</keyword>
<dbReference type="Pfam" id="PF14926">
    <property type="entry name" value="CFAP300"/>
    <property type="match status" value="1"/>
</dbReference>
<evidence type="ECO:0000256" key="2">
    <source>
        <dbReference type="ARBA" id="ARBA00004430"/>
    </source>
</evidence>
<comment type="subcellular location">
    <subcellularLocation>
        <location evidence="2">Cytoplasm</location>
        <location evidence="2">Cytoskeleton</location>
        <location evidence="2">Cilium axoneme</location>
    </subcellularLocation>
</comment>
<evidence type="ECO:0000313" key="9">
    <source>
        <dbReference type="Proteomes" id="UP000735302"/>
    </source>
</evidence>
<dbReference type="PANTHER" id="PTHR31078">
    <property type="entry name" value="CILIA- AND FLAGELLA-ASSOCIATED PROTEIN 300"/>
    <property type="match status" value="1"/>
</dbReference>
<keyword evidence="9" id="KW-1185">Reference proteome</keyword>
<comment type="function">
    <text evidence="1">Cilium- and flagellum-specific protein that plays a role in axonemal structure organization and motility. May play a role in outer and inner dynein arm assembly.</text>
</comment>
<evidence type="ECO:0000256" key="5">
    <source>
        <dbReference type="ARBA" id="ARBA00022490"/>
    </source>
</evidence>
<dbReference type="Proteomes" id="UP000735302">
    <property type="component" value="Unassembled WGS sequence"/>
</dbReference>
<evidence type="ECO:0000256" key="4">
    <source>
        <dbReference type="ARBA" id="ARBA00022174"/>
    </source>
</evidence>
<organism evidence="8 9">
    <name type="scientific">Plakobranchus ocellatus</name>
    <dbReference type="NCBI Taxonomy" id="259542"/>
    <lineage>
        <taxon>Eukaryota</taxon>
        <taxon>Metazoa</taxon>
        <taxon>Spiralia</taxon>
        <taxon>Lophotrochozoa</taxon>
        <taxon>Mollusca</taxon>
        <taxon>Gastropoda</taxon>
        <taxon>Heterobranchia</taxon>
        <taxon>Euthyneura</taxon>
        <taxon>Panpulmonata</taxon>
        <taxon>Sacoglossa</taxon>
        <taxon>Placobranchoidea</taxon>
        <taxon>Plakobranchidae</taxon>
        <taxon>Plakobranchus</taxon>
    </lineage>
</organism>
<sequence length="199" mass="23037">MAANVPKFSFLPLAKSFTSLEGKDYQESFLKWSMKGRIKATMFSFDQSFQAYEKDKFSLDFFQDSNVLPALGISGTKAEKVEAKVIPCTVLSMAFFDKLFDGQIARESGEIKKCFDEFMNDFTISDNLRQMLLNEDSEVYCEFSEKEREEFLFRLFSHFCLGGRLCQFEDNVNPYLEVTKAIYKDLIRYATITSNILLM</sequence>
<evidence type="ECO:0000256" key="1">
    <source>
        <dbReference type="ARBA" id="ARBA00002404"/>
    </source>
</evidence>
<dbReference type="GO" id="GO:0005930">
    <property type="term" value="C:axoneme"/>
    <property type="evidence" value="ECO:0007669"/>
    <property type="project" value="UniProtKB-SubCell"/>
</dbReference>